<accession>M7YA43</accession>
<keyword evidence="2" id="KW-1185">Reference proteome</keyword>
<dbReference type="Proteomes" id="UP000010953">
    <property type="component" value="Unassembled WGS sequence"/>
</dbReference>
<sequence length="37" mass="4057">MPHWGTFFGTGDGFGIGIAIPGSRFLEIASLGKWVFW</sequence>
<evidence type="ECO:0000313" key="1">
    <source>
        <dbReference type="EMBL" id="EMS34046.1"/>
    </source>
</evidence>
<dbReference type="STRING" id="1239962.C943_03862"/>
<dbReference type="AlphaFoldDB" id="M7YA43"/>
<proteinExistence type="predicted"/>
<reference evidence="1" key="1">
    <citation type="submission" date="2013-01" db="EMBL/GenBank/DDBJ databases">
        <title>Genome assembly of Mariniradius saccharolyticus AK6.</title>
        <authorList>
            <person name="Vaidya B."/>
            <person name="Khatri I."/>
            <person name="Tanuku N.R.S."/>
            <person name="Subramanian S."/>
            <person name="Pinnaka A."/>
        </authorList>
    </citation>
    <scope>NUCLEOTIDE SEQUENCE [LARGE SCALE GENOMIC DNA]</scope>
    <source>
        <strain evidence="1">AK6</strain>
    </source>
</reference>
<comment type="caution">
    <text evidence="1">The sequence shown here is derived from an EMBL/GenBank/DDBJ whole genome shotgun (WGS) entry which is preliminary data.</text>
</comment>
<organism evidence="1 2">
    <name type="scientific">Mariniradius saccharolyticus AK6</name>
    <dbReference type="NCBI Taxonomy" id="1239962"/>
    <lineage>
        <taxon>Bacteria</taxon>
        <taxon>Pseudomonadati</taxon>
        <taxon>Bacteroidota</taxon>
        <taxon>Cytophagia</taxon>
        <taxon>Cytophagales</taxon>
        <taxon>Cyclobacteriaceae</taxon>
        <taxon>Mariniradius</taxon>
    </lineage>
</organism>
<dbReference type="EMBL" id="AMZY02000007">
    <property type="protein sequence ID" value="EMS34046.1"/>
    <property type="molecule type" value="Genomic_DNA"/>
</dbReference>
<dbReference type="InParanoid" id="M7YA43"/>
<protein>
    <submittedName>
        <fullName evidence="1">Uncharacterized protein</fullName>
    </submittedName>
</protein>
<name>M7YA43_9BACT</name>
<gene>
    <name evidence="1" type="ORF">C943_03862</name>
</gene>
<evidence type="ECO:0000313" key="2">
    <source>
        <dbReference type="Proteomes" id="UP000010953"/>
    </source>
</evidence>